<dbReference type="SUPFAM" id="SSF55729">
    <property type="entry name" value="Acyl-CoA N-acyltransferases (Nat)"/>
    <property type="match status" value="1"/>
</dbReference>
<proteinExistence type="predicted"/>
<gene>
    <name evidence="4" type="primary">rimI</name>
    <name evidence="4" type="ORF">GCM10022261_03900</name>
</gene>
<dbReference type="Proteomes" id="UP001501586">
    <property type="component" value="Unassembled WGS sequence"/>
</dbReference>
<dbReference type="EMBL" id="BAABAZ010000004">
    <property type="protein sequence ID" value="GAA4282859.1"/>
    <property type="molecule type" value="Genomic_DNA"/>
</dbReference>
<evidence type="ECO:0000313" key="4">
    <source>
        <dbReference type="EMBL" id="GAA4282859.1"/>
    </source>
</evidence>
<dbReference type="Pfam" id="PF00583">
    <property type="entry name" value="Acetyltransf_1"/>
    <property type="match status" value="1"/>
</dbReference>
<keyword evidence="4" id="KW-0687">Ribonucleoprotein</keyword>
<keyword evidence="1" id="KW-0808">Transferase</keyword>
<reference evidence="5" key="1">
    <citation type="journal article" date="2019" name="Int. J. Syst. Evol. Microbiol.">
        <title>The Global Catalogue of Microorganisms (GCM) 10K type strain sequencing project: providing services to taxonomists for standard genome sequencing and annotation.</title>
        <authorList>
            <consortium name="The Broad Institute Genomics Platform"/>
            <consortium name="The Broad Institute Genome Sequencing Center for Infectious Disease"/>
            <person name="Wu L."/>
            <person name="Ma J."/>
        </authorList>
    </citation>
    <scope>NUCLEOTIDE SEQUENCE [LARGE SCALE GENOMIC DNA]</scope>
    <source>
        <strain evidence="5">JCM 17458</strain>
    </source>
</reference>
<accession>A0ABP8EG03</accession>
<protein>
    <submittedName>
        <fullName evidence="4">Ribosomal protein S18-alanine N-acetyltransferase</fullName>
    </submittedName>
</protein>
<keyword evidence="5" id="KW-1185">Reference proteome</keyword>
<dbReference type="PANTHER" id="PTHR43420:SF12">
    <property type="entry name" value="N-ACETYLTRANSFERASE DOMAIN-CONTAINING PROTEIN"/>
    <property type="match status" value="1"/>
</dbReference>
<dbReference type="InterPro" id="IPR016181">
    <property type="entry name" value="Acyl_CoA_acyltransferase"/>
</dbReference>
<name>A0ABP8EG03_9MICO</name>
<evidence type="ECO:0000313" key="5">
    <source>
        <dbReference type="Proteomes" id="UP001501586"/>
    </source>
</evidence>
<feature type="domain" description="N-acetyltransferase" evidence="3">
    <location>
        <begin position="3"/>
        <end position="168"/>
    </location>
</feature>
<dbReference type="RefSeq" id="WP_236864975.1">
    <property type="nucleotide sequence ID" value="NZ_BAABAZ010000004.1"/>
</dbReference>
<sequence length="173" mass="19051">MSRQLRRMRWFDIRQVAGLDAEIFGADAWTEAFFWSVMAAPGHEFTVVEDEQPGSELLRAERGEAQPGSEDHEPVIIGFAGLAVSGPQSDILTIASHPAVRGQGVGTALLDHLLARARHHGCEVIHLDVRSDNAVALRLYESYGFTELGRRRGYYHGADAVVMRAFLTHGTQA</sequence>
<organism evidence="4 5">
    <name type="scientific">Brevibacterium daeguense</name>
    <dbReference type="NCBI Taxonomy" id="909936"/>
    <lineage>
        <taxon>Bacteria</taxon>
        <taxon>Bacillati</taxon>
        <taxon>Actinomycetota</taxon>
        <taxon>Actinomycetes</taxon>
        <taxon>Micrococcales</taxon>
        <taxon>Brevibacteriaceae</taxon>
        <taxon>Brevibacterium</taxon>
    </lineage>
</organism>
<dbReference type="CDD" id="cd04301">
    <property type="entry name" value="NAT_SF"/>
    <property type="match status" value="1"/>
</dbReference>
<dbReference type="InterPro" id="IPR050680">
    <property type="entry name" value="YpeA/RimI_acetyltransf"/>
</dbReference>
<keyword evidence="2" id="KW-0012">Acyltransferase</keyword>
<dbReference type="PANTHER" id="PTHR43420">
    <property type="entry name" value="ACETYLTRANSFERASE"/>
    <property type="match status" value="1"/>
</dbReference>
<dbReference type="Gene3D" id="3.40.630.30">
    <property type="match status" value="1"/>
</dbReference>
<evidence type="ECO:0000259" key="3">
    <source>
        <dbReference type="PROSITE" id="PS51186"/>
    </source>
</evidence>
<dbReference type="PROSITE" id="PS51186">
    <property type="entry name" value="GNAT"/>
    <property type="match status" value="1"/>
</dbReference>
<keyword evidence="4" id="KW-0689">Ribosomal protein</keyword>
<comment type="caution">
    <text evidence="4">The sequence shown here is derived from an EMBL/GenBank/DDBJ whole genome shotgun (WGS) entry which is preliminary data.</text>
</comment>
<dbReference type="GO" id="GO:0005840">
    <property type="term" value="C:ribosome"/>
    <property type="evidence" value="ECO:0007669"/>
    <property type="project" value="UniProtKB-KW"/>
</dbReference>
<evidence type="ECO:0000256" key="2">
    <source>
        <dbReference type="ARBA" id="ARBA00023315"/>
    </source>
</evidence>
<evidence type="ECO:0000256" key="1">
    <source>
        <dbReference type="ARBA" id="ARBA00022679"/>
    </source>
</evidence>
<dbReference type="InterPro" id="IPR000182">
    <property type="entry name" value="GNAT_dom"/>
</dbReference>